<organism evidence="1 2">
    <name type="scientific">Albugo candida</name>
    <dbReference type="NCBI Taxonomy" id="65357"/>
    <lineage>
        <taxon>Eukaryota</taxon>
        <taxon>Sar</taxon>
        <taxon>Stramenopiles</taxon>
        <taxon>Oomycota</taxon>
        <taxon>Peronosporomycetes</taxon>
        <taxon>Albuginales</taxon>
        <taxon>Albuginaceae</taxon>
        <taxon>Albugo</taxon>
    </lineage>
</organism>
<comment type="caution">
    <text evidence="1">The sequence shown here is derived from an EMBL/GenBank/DDBJ whole genome shotgun (WGS) entry which is preliminary data.</text>
</comment>
<sequence>MRFLHAQRLDQNQTYFACWKCFEKLLLAQSFQILLSQTQLSSNFFWTHSDFTQRKPPTQKPTLQLRQMNKKLFIAICIGISAYMCDGESSKQFKGLEKDKSHQAGSGAGSGAGFAELFCGIGRV</sequence>
<gene>
    <name evidence="1" type="ORF">BN9_069250</name>
</gene>
<keyword evidence="2" id="KW-1185">Reference proteome</keyword>
<dbReference type="AlphaFoldDB" id="A0A024FT49"/>
<dbReference type="InParanoid" id="A0A024FT49"/>
<dbReference type="Proteomes" id="UP000053237">
    <property type="component" value="Unassembled WGS sequence"/>
</dbReference>
<dbReference type="EMBL" id="CAIX01000114">
    <property type="protein sequence ID" value="CCI10166.1"/>
    <property type="molecule type" value="Genomic_DNA"/>
</dbReference>
<evidence type="ECO:0000313" key="1">
    <source>
        <dbReference type="EMBL" id="CCI10166.1"/>
    </source>
</evidence>
<reference evidence="1 2" key="1">
    <citation type="submission" date="2012-05" db="EMBL/GenBank/DDBJ databases">
        <title>Recombination and specialization in a pathogen metapopulation.</title>
        <authorList>
            <person name="Gardiner A."/>
            <person name="Kemen E."/>
            <person name="Schultz-Larsen T."/>
            <person name="MacLean D."/>
            <person name="Van Oosterhout C."/>
            <person name="Jones J.D.G."/>
        </authorList>
    </citation>
    <scope>NUCLEOTIDE SEQUENCE [LARGE SCALE GENOMIC DNA]</scope>
    <source>
        <strain evidence="1 2">Ac Nc2</strain>
    </source>
</reference>
<proteinExistence type="predicted"/>
<protein>
    <submittedName>
        <fullName evidence="1">Uncharacterized protein</fullName>
    </submittedName>
</protein>
<name>A0A024FT49_9STRA</name>
<evidence type="ECO:0000313" key="2">
    <source>
        <dbReference type="Proteomes" id="UP000053237"/>
    </source>
</evidence>
<accession>A0A024FT49</accession>